<dbReference type="InterPro" id="IPR012337">
    <property type="entry name" value="RNaseH-like_sf"/>
</dbReference>
<dbReference type="GO" id="GO:0003964">
    <property type="term" value="F:RNA-directed DNA polymerase activity"/>
    <property type="evidence" value="ECO:0007669"/>
    <property type="project" value="UniProtKB-KW"/>
</dbReference>
<dbReference type="GO" id="GO:0005634">
    <property type="term" value="C:nucleus"/>
    <property type="evidence" value="ECO:0007669"/>
    <property type="project" value="UniProtKB-ARBA"/>
</dbReference>
<keyword evidence="7" id="KW-0460">Magnesium</keyword>
<dbReference type="GO" id="GO:0016787">
    <property type="term" value="F:hydrolase activity"/>
    <property type="evidence" value="ECO:0007669"/>
    <property type="project" value="UniProtKB-KW"/>
</dbReference>
<evidence type="ECO:0000256" key="12">
    <source>
        <dbReference type="ARBA" id="ARBA00023172"/>
    </source>
</evidence>
<proteinExistence type="predicted"/>
<dbReference type="AlphaFoldDB" id="A0A0L6UTA7"/>
<dbReference type="SUPFAM" id="SSF53098">
    <property type="entry name" value="Ribonuclease H-like"/>
    <property type="match status" value="1"/>
</dbReference>
<keyword evidence="4" id="KW-0479">Metal-binding</keyword>
<comment type="caution">
    <text evidence="17">The sequence shown here is derived from an EMBL/GenBank/DDBJ whole genome shotgun (WGS) entry which is preliminary data.</text>
</comment>
<evidence type="ECO:0000256" key="4">
    <source>
        <dbReference type="ARBA" id="ARBA00022723"/>
    </source>
</evidence>
<dbReference type="GO" id="GO:0004519">
    <property type="term" value="F:endonuclease activity"/>
    <property type="evidence" value="ECO:0007669"/>
    <property type="project" value="UniProtKB-KW"/>
</dbReference>
<evidence type="ECO:0000256" key="6">
    <source>
        <dbReference type="ARBA" id="ARBA00022801"/>
    </source>
</evidence>
<dbReference type="GO" id="GO:0015074">
    <property type="term" value="P:DNA integration"/>
    <property type="evidence" value="ECO:0007669"/>
    <property type="project" value="UniProtKB-KW"/>
</dbReference>
<dbReference type="EMBL" id="LAVV01008850">
    <property type="protein sequence ID" value="KNZ51781.1"/>
    <property type="molecule type" value="Genomic_DNA"/>
</dbReference>
<dbReference type="PANTHER" id="PTHR42648:SF11">
    <property type="entry name" value="TRANSPOSON TY4-P GAG-POL POLYPROTEIN"/>
    <property type="match status" value="1"/>
</dbReference>
<feature type="domain" description="Integrase catalytic" evidence="16">
    <location>
        <begin position="140"/>
        <end position="307"/>
    </location>
</feature>
<dbReference type="PANTHER" id="PTHR42648">
    <property type="entry name" value="TRANSPOSASE, PUTATIVE-RELATED"/>
    <property type="match status" value="1"/>
</dbReference>
<dbReference type="InterPro" id="IPR001584">
    <property type="entry name" value="Integrase_cat-core"/>
</dbReference>
<dbReference type="InterPro" id="IPR036397">
    <property type="entry name" value="RNaseH_sf"/>
</dbReference>
<sequence>MVNDPRFLKKDRDVFLKISTGGLNSTLRGMATGTAILRNGVGEKIIFHDVILVPDLNCSLISLSNLFSESILIKKRDLSNVIITVDSHYQLSGSLVNNLVELTTAHFEEIEPTVSTCYMNKIHTEKWHARLGHPSKKYQLMTVPQSQLSECQVCRLLHQPLEALDVDLVGPLSWKSSSGHAYFLTIKNKAANALWEFVTNAEVITQHKLKTIVSDGGGKFVNQELNQLLKEKGVTHHITPAYTPQNNGLVERTNQIILVKAFCLLNQSKLPNSFWAEAVNTAAEVSKLLLSASRNMESPYLRWFNKTPPLNYLRPFGAKTYCLIPKQRQTFKLNPTADSGIFLGYSNKFWTFKVYIPSLKKAVLTRNIHCDEFDFPGLRNQPNHADLVYDQSLLPTLPTKSTAVIQEPEGVIQSPELNPVTKNIPSKIISSDISTNKILLTAPTLRSPTCNPSTPPILPSGRRR</sequence>
<evidence type="ECO:0000256" key="15">
    <source>
        <dbReference type="SAM" id="MobiDB-lite"/>
    </source>
</evidence>
<feature type="region of interest" description="Disordered" evidence="15">
    <location>
        <begin position="444"/>
        <end position="464"/>
    </location>
</feature>
<dbReference type="GO" id="GO:0003887">
    <property type="term" value="F:DNA-directed DNA polymerase activity"/>
    <property type="evidence" value="ECO:0007669"/>
    <property type="project" value="UniProtKB-KW"/>
</dbReference>
<accession>A0A0L6UTA7</accession>
<organism evidence="17 18">
    <name type="scientific">Puccinia sorghi</name>
    <dbReference type="NCBI Taxonomy" id="27349"/>
    <lineage>
        <taxon>Eukaryota</taxon>
        <taxon>Fungi</taxon>
        <taxon>Dikarya</taxon>
        <taxon>Basidiomycota</taxon>
        <taxon>Pucciniomycotina</taxon>
        <taxon>Pucciniomycetes</taxon>
        <taxon>Pucciniales</taxon>
        <taxon>Pucciniaceae</taxon>
        <taxon>Puccinia</taxon>
    </lineage>
</organism>
<keyword evidence="8" id="KW-0694">RNA-binding</keyword>
<dbReference type="VEuPathDB" id="FungiDB:VP01_3813g1"/>
<evidence type="ECO:0000256" key="1">
    <source>
        <dbReference type="ARBA" id="ARBA00022578"/>
    </source>
</evidence>
<evidence type="ECO:0000313" key="17">
    <source>
        <dbReference type="EMBL" id="KNZ51781.1"/>
    </source>
</evidence>
<evidence type="ECO:0000256" key="2">
    <source>
        <dbReference type="ARBA" id="ARBA00022695"/>
    </source>
</evidence>
<keyword evidence="1" id="KW-0815">Transposition</keyword>
<evidence type="ECO:0000256" key="13">
    <source>
        <dbReference type="ARBA" id="ARBA00048173"/>
    </source>
</evidence>
<evidence type="ECO:0000256" key="10">
    <source>
        <dbReference type="ARBA" id="ARBA00022918"/>
    </source>
</evidence>
<keyword evidence="18" id="KW-1185">Reference proteome</keyword>
<comment type="catalytic activity">
    <reaction evidence="14">
        <text>DNA(n) + a 2'-deoxyribonucleoside 5'-triphosphate = DNA(n+1) + diphosphate</text>
        <dbReference type="Rhea" id="RHEA:22508"/>
        <dbReference type="Rhea" id="RHEA-COMP:17339"/>
        <dbReference type="Rhea" id="RHEA-COMP:17340"/>
        <dbReference type="ChEBI" id="CHEBI:33019"/>
        <dbReference type="ChEBI" id="CHEBI:61560"/>
        <dbReference type="ChEBI" id="CHEBI:173112"/>
        <dbReference type="EC" id="2.7.7.7"/>
    </reaction>
</comment>
<evidence type="ECO:0000313" key="18">
    <source>
        <dbReference type="Proteomes" id="UP000037035"/>
    </source>
</evidence>
<keyword evidence="6" id="KW-0378">Hydrolase</keyword>
<keyword evidence="5" id="KW-0255">Endonuclease</keyword>
<evidence type="ECO:0000256" key="5">
    <source>
        <dbReference type="ARBA" id="ARBA00022759"/>
    </source>
</evidence>
<evidence type="ECO:0000256" key="3">
    <source>
        <dbReference type="ARBA" id="ARBA00022722"/>
    </source>
</evidence>
<dbReference type="GO" id="GO:0006310">
    <property type="term" value="P:DNA recombination"/>
    <property type="evidence" value="ECO:0007669"/>
    <property type="project" value="UniProtKB-KW"/>
</dbReference>
<dbReference type="GO" id="GO:0046872">
    <property type="term" value="F:metal ion binding"/>
    <property type="evidence" value="ECO:0007669"/>
    <property type="project" value="UniProtKB-KW"/>
</dbReference>
<evidence type="ECO:0000256" key="11">
    <source>
        <dbReference type="ARBA" id="ARBA00022932"/>
    </source>
</evidence>
<evidence type="ECO:0000256" key="14">
    <source>
        <dbReference type="ARBA" id="ARBA00049244"/>
    </source>
</evidence>
<dbReference type="Proteomes" id="UP000037035">
    <property type="component" value="Unassembled WGS sequence"/>
</dbReference>
<protein>
    <recommendedName>
        <fullName evidence="16">Integrase catalytic domain-containing protein</fullName>
    </recommendedName>
</protein>
<keyword evidence="11" id="KW-0808">Transferase</keyword>
<evidence type="ECO:0000256" key="9">
    <source>
        <dbReference type="ARBA" id="ARBA00022908"/>
    </source>
</evidence>
<keyword evidence="11" id="KW-0239">DNA-directed DNA polymerase</keyword>
<dbReference type="Gene3D" id="3.30.420.10">
    <property type="entry name" value="Ribonuclease H-like superfamily/Ribonuclease H"/>
    <property type="match status" value="1"/>
</dbReference>
<evidence type="ECO:0000256" key="8">
    <source>
        <dbReference type="ARBA" id="ARBA00022884"/>
    </source>
</evidence>
<keyword evidence="12" id="KW-0233">DNA recombination</keyword>
<comment type="catalytic activity">
    <reaction evidence="13">
        <text>DNA(n) + a 2'-deoxyribonucleoside 5'-triphosphate = DNA(n+1) + diphosphate</text>
        <dbReference type="Rhea" id="RHEA:22508"/>
        <dbReference type="Rhea" id="RHEA-COMP:17339"/>
        <dbReference type="Rhea" id="RHEA-COMP:17340"/>
        <dbReference type="ChEBI" id="CHEBI:33019"/>
        <dbReference type="ChEBI" id="CHEBI:61560"/>
        <dbReference type="ChEBI" id="CHEBI:173112"/>
        <dbReference type="EC" id="2.7.7.49"/>
    </reaction>
</comment>
<gene>
    <name evidence="17" type="ORF">VP01_3813g1</name>
</gene>
<dbReference type="InterPro" id="IPR057670">
    <property type="entry name" value="SH3_retrovirus"/>
</dbReference>
<dbReference type="GO" id="GO:0003723">
    <property type="term" value="F:RNA binding"/>
    <property type="evidence" value="ECO:0007669"/>
    <property type="project" value="UniProtKB-KW"/>
</dbReference>
<dbReference type="Pfam" id="PF25597">
    <property type="entry name" value="SH3_retrovirus"/>
    <property type="match status" value="1"/>
</dbReference>
<dbReference type="OrthoDB" id="7691805at2759"/>
<keyword evidence="10" id="KW-0695">RNA-directed DNA polymerase</keyword>
<dbReference type="PROSITE" id="PS50994">
    <property type="entry name" value="INTEGRASE"/>
    <property type="match status" value="1"/>
</dbReference>
<evidence type="ECO:0000256" key="7">
    <source>
        <dbReference type="ARBA" id="ARBA00022842"/>
    </source>
</evidence>
<keyword evidence="2" id="KW-0548">Nucleotidyltransferase</keyword>
<dbReference type="InterPro" id="IPR039537">
    <property type="entry name" value="Retrotran_Ty1/copia-like"/>
</dbReference>
<reference evidence="17 18" key="1">
    <citation type="submission" date="2015-08" db="EMBL/GenBank/DDBJ databases">
        <title>Next Generation Sequencing and Analysis of the Genome of Puccinia sorghi L Schw, the Causal Agent of Maize Common Rust.</title>
        <authorList>
            <person name="Rochi L."/>
            <person name="Burguener G."/>
            <person name="Darino M."/>
            <person name="Turjanski A."/>
            <person name="Kreff E."/>
            <person name="Dieguez M.J."/>
            <person name="Sacco F."/>
        </authorList>
    </citation>
    <scope>NUCLEOTIDE SEQUENCE [LARGE SCALE GENOMIC DNA]</scope>
    <source>
        <strain evidence="17 18">RO10H11247</strain>
    </source>
</reference>
<keyword evidence="3" id="KW-0540">Nuclease</keyword>
<name>A0A0L6UTA7_9BASI</name>
<keyword evidence="9" id="KW-0229">DNA integration</keyword>
<evidence type="ECO:0000259" key="16">
    <source>
        <dbReference type="PROSITE" id="PS50994"/>
    </source>
</evidence>
<dbReference type="GO" id="GO:0032196">
    <property type="term" value="P:transposition"/>
    <property type="evidence" value="ECO:0007669"/>
    <property type="project" value="UniProtKB-KW"/>
</dbReference>